<keyword evidence="1" id="KW-1133">Transmembrane helix</keyword>
<feature type="transmembrane region" description="Helical" evidence="1">
    <location>
        <begin position="208"/>
        <end position="232"/>
    </location>
</feature>
<accession>A0A8W8JEX0</accession>
<feature type="signal peptide" evidence="2">
    <location>
        <begin position="1"/>
        <end position="29"/>
    </location>
</feature>
<name>A0A8W8JEX0_MAGGI</name>
<keyword evidence="4" id="KW-1185">Reference proteome</keyword>
<evidence type="ECO:0000313" key="3">
    <source>
        <dbReference type="EnsemblMetazoa" id="G18659.1:cds"/>
    </source>
</evidence>
<evidence type="ECO:0008006" key="5">
    <source>
        <dbReference type="Google" id="ProtNLM"/>
    </source>
</evidence>
<evidence type="ECO:0000256" key="1">
    <source>
        <dbReference type="SAM" id="Phobius"/>
    </source>
</evidence>
<dbReference type="AlphaFoldDB" id="A0A8W8JEX0"/>
<dbReference type="Proteomes" id="UP000005408">
    <property type="component" value="Unassembled WGS sequence"/>
</dbReference>
<feature type="chain" id="PRO_5036502938" description="FZ domain-containing protein" evidence="2">
    <location>
        <begin position="30"/>
        <end position="289"/>
    </location>
</feature>
<keyword evidence="1" id="KW-0472">Membrane</keyword>
<dbReference type="EnsemblMetazoa" id="G18659.1">
    <property type="protein sequence ID" value="G18659.1:cds"/>
    <property type="gene ID" value="G18659"/>
</dbReference>
<keyword evidence="1" id="KW-0812">Transmembrane</keyword>
<protein>
    <recommendedName>
        <fullName evidence="5">FZ domain-containing protein</fullName>
    </recommendedName>
</protein>
<proteinExistence type="predicted"/>
<organism evidence="3 4">
    <name type="scientific">Magallana gigas</name>
    <name type="common">Pacific oyster</name>
    <name type="synonym">Crassostrea gigas</name>
    <dbReference type="NCBI Taxonomy" id="29159"/>
    <lineage>
        <taxon>Eukaryota</taxon>
        <taxon>Metazoa</taxon>
        <taxon>Spiralia</taxon>
        <taxon>Lophotrochozoa</taxon>
        <taxon>Mollusca</taxon>
        <taxon>Bivalvia</taxon>
        <taxon>Autobranchia</taxon>
        <taxon>Pteriomorphia</taxon>
        <taxon>Ostreida</taxon>
        <taxon>Ostreoidea</taxon>
        <taxon>Ostreidae</taxon>
        <taxon>Magallana</taxon>
    </lineage>
</organism>
<keyword evidence="2" id="KW-0732">Signal</keyword>
<sequence length="289" mass="32071">MGSIKKRNHMRFPTVLLVIMFCLIKECICAKSCAQSLMTKQYVSSCPLTKTAWNEAAARKNCSAVKQSCTSPDNFVYHCLANSYQNKLIEVCGVRTPITFPVCAEYNEGGNLVQENHFTDCSGYNPPCPNRYPSTDAFKYPDCYIITQEVTTETTISKTTTTTTATTNINQSTKAVMTTEKSEQDHAMSLHTDSPMPPFDMYLPYSQLFLSGIVAAGIVIPCMSIVSVVLICSRRNLKPGGDVTETQPAVCAEYNEGGNLVQENHFTDCSGYNLRRPNRYPSTDAFKCR</sequence>
<reference evidence="3" key="1">
    <citation type="submission" date="2022-08" db="UniProtKB">
        <authorList>
            <consortium name="EnsemblMetazoa"/>
        </authorList>
    </citation>
    <scope>IDENTIFICATION</scope>
    <source>
        <strain evidence="3">05x7-T-G4-1.051#20</strain>
    </source>
</reference>
<evidence type="ECO:0000256" key="2">
    <source>
        <dbReference type="SAM" id="SignalP"/>
    </source>
</evidence>
<evidence type="ECO:0000313" key="4">
    <source>
        <dbReference type="Proteomes" id="UP000005408"/>
    </source>
</evidence>